<dbReference type="AlphaFoldDB" id="A0A5J5IP73"/>
<feature type="compositionally biased region" description="Low complexity" evidence="1">
    <location>
        <begin position="173"/>
        <end position="200"/>
    </location>
</feature>
<gene>
    <name evidence="3" type="ORF">FW778_04500</name>
</gene>
<evidence type="ECO:0000313" key="4">
    <source>
        <dbReference type="Proteomes" id="UP000326903"/>
    </source>
</evidence>
<evidence type="ECO:0000256" key="2">
    <source>
        <dbReference type="SAM" id="SignalP"/>
    </source>
</evidence>
<protein>
    <submittedName>
        <fullName evidence="3">Uncharacterized protein</fullName>
    </submittedName>
</protein>
<dbReference type="Proteomes" id="UP000326903">
    <property type="component" value="Unassembled WGS sequence"/>
</dbReference>
<feature type="chain" id="PRO_5023926382" evidence="2">
    <location>
        <begin position="22"/>
        <end position="281"/>
    </location>
</feature>
<dbReference type="RefSeq" id="WP_150413391.1">
    <property type="nucleotide sequence ID" value="NZ_VYQF01000001.1"/>
</dbReference>
<comment type="caution">
    <text evidence="3">The sequence shown here is derived from an EMBL/GenBank/DDBJ whole genome shotgun (WGS) entry which is preliminary data.</text>
</comment>
<accession>A0A5J5IP73</accession>
<feature type="compositionally biased region" description="Low complexity" evidence="1">
    <location>
        <begin position="221"/>
        <end position="248"/>
    </location>
</feature>
<evidence type="ECO:0000256" key="1">
    <source>
        <dbReference type="SAM" id="MobiDB-lite"/>
    </source>
</evidence>
<reference evidence="3 4" key="1">
    <citation type="submission" date="2019-09" db="EMBL/GenBank/DDBJ databases">
        <title>Draft genome sequence of Ginsengibacter sp. BR5-29.</title>
        <authorList>
            <person name="Im W.-T."/>
        </authorList>
    </citation>
    <scope>NUCLEOTIDE SEQUENCE [LARGE SCALE GENOMIC DNA]</scope>
    <source>
        <strain evidence="3 4">BR5-29</strain>
    </source>
</reference>
<keyword evidence="2" id="KW-0732">Signal</keyword>
<proteinExistence type="predicted"/>
<sequence length="281" mass="31906">MKTKYLLILGAIAAFSSCTSAYRIGQTPDDVYYSPAPPQNEYVTTDNQQEKDSYAYNNSGNIEDLAIRRGINDPQFRSNLSFYLGSGYYPYDSYGSGFYNPYNSYYSPYNYTGVTFYPYNNYYSNFYSPYNNFYSPYNNYYSPYYNSYYPPLYYSAKSGTSPANYSNGPRQFNLRPYNVNNNRTNPANTTTNSSSVPVRSFRPQTNTTGVGNFVRRIFTPSNNNTRSNNSRSNNNYNDNNYNNNNNNTPARTFQPSTSSGNNSSSSSGSSSGSAPVRTFRH</sequence>
<name>A0A5J5IP73_9BACT</name>
<feature type="compositionally biased region" description="Low complexity" evidence="1">
    <location>
        <begin position="258"/>
        <end position="273"/>
    </location>
</feature>
<keyword evidence="4" id="KW-1185">Reference proteome</keyword>
<dbReference type="PROSITE" id="PS51257">
    <property type="entry name" value="PROKAR_LIPOPROTEIN"/>
    <property type="match status" value="1"/>
</dbReference>
<organism evidence="3 4">
    <name type="scientific">Ginsengibacter hankyongi</name>
    <dbReference type="NCBI Taxonomy" id="2607284"/>
    <lineage>
        <taxon>Bacteria</taxon>
        <taxon>Pseudomonadati</taxon>
        <taxon>Bacteroidota</taxon>
        <taxon>Chitinophagia</taxon>
        <taxon>Chitinophagales</taxon>
        <taxon>Chitinophagaceae</taxon>
        <taxon>Ginsengibacter</taxon>
    </lineage>
</organism>
<feature type="signal peptide" evidence="2">
    <location>
        <begin position="1"/>
        <end position="21"/>
    </location>
</feature>
<feature type="region of interest" description="Disordered" evidence="1">
    <location>
        <begin position="165"/>
        <end position="281"/>
    </location>
</feature>
<dbReference type="EMBL" id="VYQF01000001">
    <property type="protein sequence ID" value="KAA9041302.1"/>
    <property type="molecule type" value="Genomic_DNA"/>
</dbReference>
<evidence type="ECO:0000313" key="3">
    <source>
        <dbReference type="EMBL" id="KAA9041302.1"/>
    </source>
</evidence>